<feature type="transmembrane region" description="Helical" evidence="5">
    <location>
        <begin position="520"/>
        <end position="545"/>
    </location>
</feature>
<organism evidence="9">
    <name type="scientific">Caenorhabditis brenneri</name>
    <name type="common">Nematode worm</name>
    <dbReference type="NCBI Taxonomy" id="135651"/>
    <lineage>
        <taxon>Eukaryota</taxon>
        <taxon>Metazoa</taxon>
        <taxon>Ecdysozoa</taxon>
        <taxon>Nematoda</taxon>
        <taxon>Chromadorea</taxon>
        <taxon>Rhabditida</taxon>
        <taxon>Rhabditina</taxon>
        <taxon>Rhabditomorpha</taxon>
        <taxon>Rhabditoidea</taxon>
        <taxon>Rhabditidae</taxon>
        <taxon>Peloderinae</taxon>
        <taxon>Caenorhabditis</taxon>
    </lineage>
</organism>
<evidence type="ECO:0000256" key="3">
    <source>
        <dbReference type="ARBA" id="ARBA00022989"/>
    </source>
</evidence>
<dbReference type="SUPFAM" id="SSF81321">
    <property type="entry name" value="Family A G protein-coupled receptor-like"/>
    <property type="match status" value="2"/>
</dbReference>
<keyword evidence="3 5" id="KW-1133">Transmembrane helix</keyword>
<comment type="subcellular location">
    <subcellularLocation>
        <location evidence="1">Membrane</location>
    </subcellularLocation>
</comment>
<dbReference type="HOGENOM" id="CLU_498043_0_0_1"/>
<feature type="signal peptide" evidence="6">
    <location>
        <begin position="1"/>
        <end position="22"/>
    </location>
</feature>
<evidence type="ECO:0000256" key="1">
    <source>
        <dbReference type="ARBA" id="ARBA00004370"/>
    </source>
</evidence>
<name>G0M9R9_CAEBE</name>
<feature type="transmembrane region" description="Helical" evidence="5">
    <location>
        <begin position="481"/>
        <end position="500"/>
    </location>
</feature>
<dbReference type="PROSITE" id="PS50262">
    <property type="entry name" value="G_PROTEIN_RECEP_F1_2"/>
    <property type="match status" value="1"/>
</dbReference>
<keyword evidence="4 5" id="KW-0472">Membrane</keyword>
<evidence type="ECO:0000313" key="8">
    <source>
        <dbReference type="EMBL" id="EGT30851.1"/>
    </source>
</evidence>
<dbReference type="PANTHER" id="PTHR47088:SF1">
    <property type="entry name" value="G-PROTEIN COUPLED RECEPTORS FAMILY 1 PROFILE DOMAIN-CONTAINING PROTEIN-RELATED"/>
    <property type="match status" value="1"/>
</dbReference>
<dbReference type="Gene3D" id="1.20.1070.10">
    <property type="entry name" value="Rhodopsin 7-helix transmembrane proteins"/>
    <property type="match status" value="2"/>
</dbReference>
<dbReference type="InterPro" id="IPR017452">
    <property type="entry name" value="GPCR_Rhodpsn_7TM"/>
</dbReference>
<dbReference type="OrthoDB" id="10504973at2759"/>
<dbReference type="PANTHER" id="PTHR47088">
    <property type="entry name" value="SERPENTINE RECEPTOR, CLASS W"/>
    <property type="match status" value="1"/>
</dbReference>
<dbReference type="OMA" id="DELWIRE"/>
<protein>
    <submittedName>
        <fullName evidence="8">CBN-SRW-79 protein</fullName>
    </submittedName>
</protein>
<dbReference type="Pfam" id="PF10324">
    <property type="entry name" value="7TM_GPCR_Srw"/>
    <property type="match status" value="2"/>
</dbReference>
<dbReference type="EMBL" id="GL379787">
    <property type="protein sequence ID" value="EGT30851.1"/>
    <property type="molecule type" value="Genomic_DNA"/>
</dbReference>
<keyword evidence="2 5" id="KW-0812">Transmembrane</keyword>
<feature type="transmembrane region" description="Helical" evidence="5">
    <location>
        <begin position="96"/>
        <end position="116"/>
    </location>
</feature>
<evidence type="ECO:0000313" key="9">
    <source>
        <dbReference type="Proteomes" id="UP000008068"/>
    </source>
</evidence>
<feature type="transmembrane region" description="Helical" evidence="5">
    <location>
        <begin position="253"/>
        <end position="276"/>
    </location>
</feature>
<evidence type="ECO:0000256" key="2">
    <source>
        <dbReference type="ARBA" id="ARBA00022692"/>
    </source>
</evidence>
<sequence length="569" mass="64069">MRTSSTNSIMIGIALCDLAVLSENVYERVNSYWLKPSDGPCINSRTYWYQFFLLVGDFMRETCEKTSFWLGVFLALVRLLIMKLPGNSKNLGRPVLGYLLILVILALSSVHSLYYYSGYRIIAWSGGWKPGKKCPDFPQNYSEPMFLRSFVENRDISEVTHTYVFINGMSRILVSILYPILALLLILVIRKSAKFASESLSKRSADERNRTGRMILVMTIFYVIASAPGGASDFITLFVAIQSNSILETLVGYGSIFISALFCFNAASHGVINFVMSSKYRGTVKMVLGLTGKDGRVLSVTRVVDFWVLPLGDPCVNRDPYWFILFLMIGDFLRESFERSSFWIGVFLALLRVLIMKLDWSSLSKPVVGFLVLSVIVSINSVFSGYFHLIYTSIWNVWTWAPGTSCKDFPANYTEPGYTRQFKNHSFVWVYTTICGASGILISIIYPILAAFLLLEVHKSTKFAKRSNMNKKVSMERHRSGKMILVMTIFYVIASAPRGVMDSTIMFIKIGAGSILEMIIGYGSIFSLVLFCLNSCTHSVINFAMSSSYRATVRMILGREKNVKIAPIS</sequence>
<feature type="chain" id="PRO_5003402915" evidence="6">
    <location>
        <begin position="23"/>
        <end position="569"/>
    </location>
</feature>
<dbReference type="Proteomes" id="UP000008068">
    <property type="component" value="Unassembled WGS sequence"/>
</dbReference>
<proteinExistence type="predicted"/>
<gene>
    <name evidence="8" type="primary">Cbn-srw-79</name>
    <name evidence="8" type="ORF">CAEBREN_20170</name>
</gene>
<feature type="transmembrane region" description="Helical" evidence="5">
    <location>
        <begin position="172"/>
        <end position="193"/>
    </location>
</feature>
<feature type="transmembrane region" description="Helical" evidence="5">
    <location>
        <begin position="343"/>
        <end position="360"/>
    </location>
</feature>
<evidence type="ECO:0000256" key="6">
    <source>
        <dbReference type="SAM" id="SignalP"/>
    </source>
</evidence>
<dbReference type="InterPro" id="IPR019427">
    <property type="entry name" value="7TM_GPCR_serpentine_rcpt_Srw"/>
</dbReference>
<evidence type="ECO:0000256" key="4">
    <source>
        <dbReference type="ARBA" id="ARBA00023136"/>
    </source>
</evidence>
<evidence type="ECO:0000256" key="5">
    <source>
        <dbReference type="SAM" id="Phobius"/>
    </source>
</evidence>
<feature type="transmembrane region" description="Helical" evidence="5">
    <location>
        <begin position="66"/>
        <end position="84"/>
    </location>
</feature>
<feature type="transmembrane region" description="Helical" evidence="5">
    <location>
        <begin position="428"/>
        <end position="455"/>
    </location>
</feature>
<dbReference type="eggNOG" id="ENOG502TFSR">
    <property type="taxonomic scope" value="Eukaryota"/>
</dbReference>
<dbReference type="InParanoid" id="G0M9R9"/>
<dbReference type="GO" id="GO:0008528">
    <property type="term" value="F:G protein-coupled peptide receptor activity"/>
    <property type="evidence" value="ECO:0007669"/>
    <property type="project" value="InterPro"/>
</dbReference>
<dbReference type="STRING" id="135651.G0M9R9"/>
<dbReference type="FunCoup" id="G0M9R9">
    <property type="interactions" value="1"/>
</dbReference>
<dbReference type="GO" id="GO:0016020">
    <property type="term" value="C:membrane"/>
    <property type="evidence" value="ECO:0007669"/>
    <property type="project" value="UniProtKB-SubCell"/>
</dbReference>
<keyword evidence="9" id="KW-1185">Reference proteome</keyword>
<evidence type="ECO:0000259" key="7">
    <source>
        <dbReference type="PROSITE" id="PS50262"/>
    </source>
</evidence>
<accession>G0M9R9</accession>
<dbReference type="AlphaFoldDB" id="G0M9R9"/>
<feature type="transmembrane region" description="Helical" evidence="5">
    <location>
        <begin position="367"/>
        <end position="391"/>
    </location>
</feature>
<reference evidence="9" key="1">
    <citation type="submission" date="2011-07" db="EMBL/GenBank/DDBJ databases">
        <authorList>
            <consortium name="Caenorhabditis brenneri Sequencing and Analysis Consortium"/>
            <person name="Wilson R.K."/>
        </authorList>
    </citation>
    <scope>NUCLEOTIDE SEQUENCE [LARGE SCALE GENOMIC DNA]</scope>
    <source>
        <strain evidence="9">PB2801</strain>
    </source>
</reference>
<keyword evidence="6" id="KW-0732">Signal</keyword>
<feature type="transmembrane region" description="Helical" evidence="5">
    <location>
        <begin position="214"/>
        <end position="241"/>
    </location>
</feature>
<feature type="domain" description="G-protein coupled receptors family 1 profile" evidence="7">
    <location>
        <begin position="1"/>
        <end position="273"/>
    </location>
</feature>